<accession>A0A9P6DVZ2</accession>
<organism evidence="1 2">
    <name type="scientific">Hydnum rufescens UP504</name>
    <dbReference type="NCBI Taxonomy" id="1448309"/>
    <lineage>
        <taxon>Eukaryota</taxon>
        <taxon>Fungi</taxon>
        <taxon>Dikarya</taxon>
        <taxon>Basidiomycota</taxon>
        <taxon>Agaricomycotina</taxon>
        <taxon>Agaricomycetes</taxon>
        <taxon>Cantharellales</taxon>
        <taxon>Hydnaceae</taxon>
        <taxon>Hydnum</taxon>
    </lineage>
</organism>
<proteinExistence type="predicted"/>
<gene>
    <name evidence="1" type="ORF">BS47DRAFT_1101519</name>
</gene>
<keyword evidence="2" id="KW-1185">Reference proteome</keyword>
<sequence length="116" mass="13350">MYTSEYLGNLAMRNGNLSVSENVGRLYRRKSTLEPGKRAPMQLMRPRNEEPPTVAWSQYTMARESISCSCGYHLVARNIKSQPPNLIKTDVAIEGANPLVTFSFETRRWPFRVERQ</sequence>
<comment type="caution">
    <text evidence="1">The sequence shown here is derived from an EMBL/GenBank/DDBJ whole genome shotgun (WGS) entry which is preliminary data.</text>
</comment>
<evidence type="ECO:0000313" key="1">
    <source>
        <dbReference type="EMBL" id="KAF9512200.1"/>
    </source>
</evidence>
<dbReference type="Proteomes" id="UP000886523">
    <property type="component" value="Unassembled WGS sequence"/>
</dbReference>
<reference evidence="1" key="1">
    <citation type="journal article" date="2020" name="Nat. Commun.">
        <title>Large-scale genome sequencing of mycorrhizal fungi provides insights into the early evolution of symbiotic traits.</title>
        <authorList>
            <person name="Miyauchi S."/>
            <person name="Kiss E."/>
            <person name="Kuo A."/>
            <person name="Drula E."/>
            <person name="Kohler A."/>
            <person name="Sanchez-Garcia M."/>
            <person name="Morin E."/>
            <person name="Andreopoulos B."/>
            <person name="Barry K.W."/>
            <person name="Bonito G."/>
            <person name="Buee M."/>
            <person name="Carver A."/>
            <person name="Chen C."/>
            <person name="Cichocki N."/>
            <person name="Clum A."/>
            <person name="Culley D."/>
            <person name="Crous P.W."/>
            <person name="Fauchery L."/>
            <person name="Girlanda M."/>
            <person name="Hayes R.D."/>
            <person name="Keri Z."/>
            <person name="LaButti K."/>
            <person name="Lipzen A."/>
            <person name="Lombard V."/>
            <person name="Magnuson J."/>
            <person name="Maillard F."/>
            <person name="Murat C."/>
            <person name="Nolan M."/>
            <person name="Ohm R.A."/>
            <person name="Pangilinan J."/>
            <person name="Pereira M.F."/>
            <person name="Perotto S."/>
            <person name="Peter M."/>
            <person name="Pfister S."/>
            <person name="Riley R."/>
            <person name="Sitrit Y."/>
            <person name="Stielow J.B."/>
            <person name="Szollosi G."/>
            <person name="Zifcakova L."/>
            <person name="Stursova M."/>
            <person name="Spatafora J.W."/>
            <person name="Tedersoo L."/>
            <person name="Vaario L.M."/>
            <person name="Yamada A."/>
            <person name="Yan M."/>
            <person name="Wang P."/>
            <person name="Xu J."/>
            <person name="Bruns T."/>
            <person name="Baldrian P."/>
            <person name="Vilgalys R."/>
            <person name="Dunand C."/>
            <person name="Henrissat B."/>
            <person name="Grigoriev I.V."/>
            <person name="Hibbett D."/>
            <person name="Nagy L.G."/>
            <person name="Martin F.M."/>
        </authorList>
    </citation>
    <scope>NUCLEOTIDE SEQUENCE</scope>
    <source>
        <strain evidence="1">UP504</strain>
    </source>
</reference>
<dbReference type="AlphaFoldDB" id="A0A9P6DVZ2"/>
<protein>
    <submittedName>
        <fullName evidence="1">Uncharacterized protein</fullName>
    </submittedName>
</protein>
<dbReference type="EMBL" id="MU128990">
    <property type="protein sequence ID" value="KAF9512200.1"/>
    <property type="molecule type" value="Genomic_DNA"/>
</dbReference>
<name>A0A9P6DVZ2_9AGAM</name>
<dbReference type="OrthoDB" id="428159at2759"/>
<evidence type="ECO:0000313" key="2">
    <source>
        <dbReference type="Proteomes" id="UP000886523"/>
    </source>
</evidence>